<evidence type="ECO:0000313" key="3">
    <source>
        <dbReference type="Proteomes" id="UP000067111"/>
    </source>
</evidence>
<dbReference type="PANTHER" id="PTHR42905:SF16">
    <property type="entry name" value="CARBOXYPHOSPHONOENOLPYRUVATE PHOSPHONOMUTASE-LIKE PROTEIN (AFU_ORTHOLOGUE AFUA_5G07230)"/>
    <property type="match status" value="1"/>
</dbReference>
<evidence type="ECO:0000313" key="2">
    <source>
        <dbReference type="EMBL" id="KWU51201.1"/>
    </source>
</evidence>
<dbReference type="OrthoDB" id="9785398at2"/>
<evidence type="ECO:0000256" key="1">
    <source>
        <dbReference type="ARBA" id="ARBA00022723"/>
    </source>
</evidence>
<keyword evidence="2" id="KW-0456">Lyase</keyword>
<dbReference type="Pfam" id="PF13714">
    <property type="entry name" value="PEP_mutase"/>
    <property type="match status" value="1"/>
</dbReference>
<organism evidence="2 3">
    <name type="scientific">Pseudomonas palleroniana</name>
    <dbReference type="NCBI Taxonomy" id="191390"/>
    <lineage>
        <taxon>Bacteria</taxon>
        <taxon>Pseudomonadati</taxon>
        <taxon>Pseudomonadota</taxon>
        <taxon>Gammaproteobacteria</taxon>
        <taxon>Pseudomonadales</taxon>
        <taxon>Pseudomonadaceae</taxon>
        <taxon>Pseudomonas</taxon>
    </lineage>
</organism>
<gene>
    <name evidence="2" type="ORF">AWV77_09495</name>
</gene>
<protein>
    <submittedName>
        <fullName evidence="2">2-methylisocitrate lyase</fullName>
    </submittedName>
</protein>
<dbReference type="GO" id="GO:0046872">
    <property type="term" value="F:metal ion binding"/>
    <property type="evidence" value="ECO:0007669"/>
    <property type="project" value="UniProtKB-KW"/>
</dbReference>
<proteinExistence type="predicted"/>
<name>A0A0X7K625_9PSED</name>
<dbReference type="InterPro" id="IPR039556">
    <property type="entry name" value="ICL/PEPM"/>
</dbReference>
<dbReference type="EMBL" id="LRMR01000009">
    <property type="protein sequence ID" value="KWU51201.1"/>
    <property type="molecule type" value="Genomic_DNA"/>
</dbReference>
<dbReference type="RefSeq" id="WP_060754016.1">
    <property type="nucleotide sequence ID" value="NZ_JBKQAR010000005.1"/>
</dbReference>
<dbReference type="GO" id="GO:0016829">
    <property type="term" value="F:lyase activity"/>
    <property type="evidence" value="ECO:0007669"/>
    <property type="project" value="UniProtKB-KW"/>
</dbReference>
<dbReference type="Gene3D" id="6.10.250.2750">
    <property type="match status" value="1"/>
</dbReference>
<keyword evidence="1" id="KW-0479">Metal-binding</keyword>
<dbReference type="SUPFAM" id="SSF51621">
    <property type="entry name" value="Phosphoenolpyruvate/pyruvate domain"/>
    <property type="match status" value="1"/>
</dbReference>
<dbReference type="Proteomes" id="UP000067111">
    <property type="component" value="Unassembled WGS sequence"/>
</dbReference>
<dbReference type="InterPro" id="IPR015813">
    <property type="entry name" value="Pyrv/PenolPyrv_kinase-like_dom"/>
</dbReference>
<dbReference type="PANTHER" id="PTHR42905">
    <property type="entry name" value="PHOSPHOENOLPYRUVATE CARBOXYLASE"/>
    <property type="match status" value="1"/>
</dbReference>
<dbReference type="InterPro" id="IPR040442">
    <property type="entry name" value="Pyrv_kinase-like_dom_sf"/>
</dbReference>
<dbReference type="CDD" id="cd00377">
    <property type="entry name" value="ICL_PEPM"/>
    <property type="match status" value="1"/>
</dbReference>
<comment type="caution">
    <text evidence="2">The sequence shown here is derived from an EMBL/GenBank/DDBJ whole genome shotgun (WGS) entry which is preliminary data.</text>
</comment>
<reference evidence="3" key="1">
    <citation type="submission" date="2016-01" db="EMBL/GenBank/DDBJ databases">
        <authorList>
            <person name="Gamez R.M."/>
            <person name="Rodriguez F."/>
            <person name="Bernal J.F."/>
            <person name="Agarwala R."/>
            <person name="Landsman D."/>
            <person name="Marino-Ramirez L."/>
        </authorList>
    </citation>
    <scope>NUCLEOTIDE SEQUENCE [LARGE SCALE GENOMIC DNA]</scope>
    <source>
        <strain evidence="3">Ps006</strain>
    </source>
</reference>
<dbReference type="AlphaFoldDB" id="A0A0X7K625"/>
<accession>A0A0X7K625</accession>
<sequence>MDAQALRADTFKALHEGDRAFVMPNPWDAGSAIMLASLGFEALATTSAGFAFSLGRPDAEGALSLEDTLGNASMIVRATSLPVAADLENGFSDTPEGCAQTILRAAATGIVGGSIEDATGIAADPIYPFDLSVERVEAAAAAARSLPYAFTLTARAENLLHGRLDLPDTIRRLQAYAEAGADVLYAPALRTAQEVLAVVKAVAPKPVNVLMSGGLKLSVAQLSEMGVRRISVGSALALAAYGEFYRAAQEVYGAGTFEFTERKMPFSQANGFFKR</sequence>
<dbReference type="Gene3D" id="3.20.20.60">
    <property type="entry name" value="Phosphoenolpyruvate-binding domains"/>
    <property type="match status" value="1"/>
</dbReference>